<organism evidence="2 3">
    <name type="scientific">Myriangium duriaei CBS 260.36</name>
    <dbReference type="NCBI Taxonomy" id="1168546"/>
    <lineage>
        <taxon>Eukaryota</taxon>
        <taxon>Fungi</taxon>
        <taxon>Dikarya</taxon>
        <taxon>Ascomycota</taxon>
        <taxon>Pezizomycotina</taxon>
        <taxon>Dothideomycetes</taxon>
        <taxon>Dothideomycetidae</taxon>
        <taxon>Myriangiales</taxon>
        <taxon>Myriangiaceae</taxon>
        <taxon>Myriangium</taxon>
    </lineage>
</organism>
<feature type="region of interest" description="Disordered" evidence="1">
    <location>
        <begin position="594"/>
        <end position="624"/>
    </location>
</feature>
<protein>
    <submittedName>
        <fullName evidence="2">S-adenosyl-L-methionine-dependent methyltransferase</fullName>
    </submittedName>
</protein>
<dbReference type="Gene3D" id="3.40.50.150">
    <property type="entry name" value="Vaccinia Virus protein VP39"/>
    <property type="match status" value="1"/>
</dbReference>
<dbReference type="InterPro" id="IPR029063">
    <property type="entry name" value="SAM-dependent_MTases_sf"/>
</dbReference>
<keyword evidence="2" id="KW-0489">Methyltransferase</keyword>
<accession>A0A9P4J8P7</accession>
<dbReference type="Gene3D" id="1.10.8.100">
    <property type="entry name" value="Ribosomal RNA adenine dimethylase-like, domain 2"/>
    <property type="match status" value="1"/>
</dbReference>
<keyword evidence="3" id="KW-1185">Reference proteome</keyword>
<name>A0A9P4J8P7_9PEZI</name>
<dbReference type="AlphaFoldDB" id="A0A9P4J8P7"/>
<dbReference type="OrthoDB" id="16079at2759"/>
<sequence>MGGGPGSSSIIFRTSKLYPLTEALAKVPEFQSATRRKSWKKCDRIDIVSPSLCDDAIQYLAPRLETYRGCDVIDINPGACLWSQTIHRFLQPRRHLLLEPETGYYENFIKPLTEQTNSKYRYSTLWPTHPTRYWQTYQKIFNDELLPKRQPLSPDDPALRKPNRTLLITGNLHRLYKESDVRHGIAFPSCLTLSHMMHAAHMNTLFHSYGLVKMLFWLPAEARGTVLPWHDGERVTYNATSDVLVDMAEIAGVPRRTEGLAKKSWAVVDRQRLHLMDSISSLRVADTMKKNGIKMPEHRIPDTLKAAQKNRDKIEKMSQILHLPVVQDTPANLEGFENSVMELEAEVARIAGNVKTVHLMKLEPISAKYRYLIKNGVFDPLDVELPNRFLAYIEHSIRLIQAEIGFVRLSSSMDDSKKEEYRERFRKINADVRRIIAQGNTSAYLLWEARAARLLTDILGCYADSPVLAIDRRPFEPLAAKEDEFWPQTPMMLLEVDPREKPFASECTRANKTDTIMRDFFRMLLWKRSVHLDEALDSFAPEAGTDLPPETKSMHDPTKGGRLDYRMLKPANLTREMLAELIDAYCEWPFKPTDAEMRESSGNMTGRSEGDEENSEDQSDDEAS</sequence>
<dbReference type="InterPro" id="IPR023165">
    <property type="entry name" value="rRNA_Ade_diMease-like_C"/>
</dbReference>
<dbReference type="GO" id="GO:0008168">
    <property type="term" value="F:methyltransferase activity"/>
    <property type="evidence" value="ECO:0007669"/>
    <property type="project" value="UniProtKB-KW"/>
</dbReference>
<comment type="caution">
    <text evidence="2">The sequence shown here is derived from an EMBL/GenBank/DDBJ whole genome shotgun (WGS) entry which is preliminary data.</text>
</comment>
<feature type="compositionally biased region" description="Acidic residues" evidence="1">
    <location>
        <begin position="610"/>
        <end position="624"/>
    </location>
</feature>
<proteinExistence type="predicted"/>
<evidence type="ECO:0000313" key="2">
    <source>
        <dbReference type="EMBL" id="KAF2155170.1"/>
    </source>
</evidence>
<evidence type="ECO:0000256" key="1">
    <source>
        <dbReference type="SAM" id="MobiDB-lite"/>
    </source>
</evidence>
<keyword evidence="2" id="KW-0808">Transferase</keyword>
<feature type="region of interest" description="Disordered" evidence="1">
    <location>
        <begin position="541"/>
        <end position="562"/>
    </location>
</feature>
<dbReference type="Proteomes" id="UP000799439">
    <property type="component" value="Unassembled WGS sequence"/>
</dbReference>
<evidence type="ECO:0000313" key="3">
    <source>
        <dbReference type="Proteomes" id="UP000799439"/>
    </source>
</evidence>
<reference evidence="2" key="1">
    <citation type="journal article" date="2020" name="Stud. Mycol.">
        <title>101 Dothideomycetes genomes: a test case for predicting lifestyles and emergence of pathogens.</title>
        <authorList>
            <person name="Haridas S."/>
            <person name="Albert R."/>
            <person name="Binder M."/>
            <person name="Bloem J."/>
            <person name="Labutti K."/>
            <person name="Salamov A."/>
            <person name="Andreopoulos B."/>
            <person name="Baker S."/>
            <person name="Barry K."/>
            <person name="Bills G."/>
            <person name="Bluhm B."/>
            <person name="Cannon C."/>
            <person name="Castanera R."/>
            <person name="Culley D."/>
            <person name="Daum C."/>
            <person name="Ezra D."/>
            <person name="Gonzalez J."/>
            <person name="Henrissat B."/>
            <person name="Kuo A."/>
            <person name="Liang C."/>
            <person name="Lipzen A."/>
            <person name="Lutzoni F."/>
            <person name="Magnuson J."/>
            <person name="Mondo S."/>
            <person name="Nolan M."/>
            <person name="Ohm R."/>
            <person name="Pangilinan J."/>
            <person name="Park H.-J."/>
            <person name="Ramirez L."/>
            <person name="Alfaro M."/>
            <person name="Sun H."/>
            <person name="Tritt A."/>
            <person name="Yoshinaga Y."/>
            <person name="Zwiers L.-H."/>
            <person name="Turgeon B."/>
            <person name="Goodwin S."/>
            <person name="Spatafora J."/>
            <person name="Crous P."/>
            <person name="Grigoriev I."/>
        </authorList>
    </citation>
    <scope>NUCLEOTIDE SEQUENCE</scope>
    <source>
        <strain evidence="2">CBS 260.36</strain>
    </source>
</reference>
<dbReference type="GO" id="GO:0032259">
    <property type="term" value="P:methylation"/>
    <property type="evidence" value="ECO:0007669"/>
    <property type="project" value="UniProtKB-KW"/>
</dbReference>
<feature type="compositionally biased region" description="Basic and acidic residues" evidence="1">
    <location>
        <begin position="552"/>
        <end position="562"/>
    </location>
</feature>
<dbReference type="EMBL" id="ML996083">
    <property type="protein sequence ID" value="KAF2155170.1"/>
    <property type="molecule type" value="Genomic_DNA"/>
</dbReference>
<gene>
    <name evidence="2" type="ORF">K461DRAFT_109168</name>
</gene>